<comment type="caution">
    <text evidence="14">The sequence shown here is derived from an EMBL/GenBank/DDBJ whole genome shotgun (WGS) entry which is preliminary data.</text>
</comment>
<keyword evidence="15" id="KW-1185">Reference proteome</keyword>
<keyword evidence="8 13" id="KW-0812">Transmembrane</keyword>
<dbReference type="InterPro" id="IPR002528">
    <property type="entry name" value="MATE_fam"/>
</dbReference>
<feature type="transmembrane region" description="Helical" evidence="13">
    <location>
        <begin position="48"/>
        <end position="72"/>
    </location>
</feature>
<evidence type="ECO:0000256" key="4">
    <source>
        <dbReference type="ARBA" id="ARBA00020268"/>
    </source>
</evidence>
<evidence type="ECO:0000256" key="7">
    <source>
        <dbReference type="ARBA" id="ARBA00022475"/>
    </source>
</evidence>
<evidence type="ECO:0000256" key="6">
    <source>
        <dbReference type="ARBA" id="ARBA00022449"/>
    </source>
</evidence>
<comment type="subcellular location">
    <subcellularLocation>
        <location evidence="2">Cell membrane</location>
        <topology evidence="2">Multi-pass membrane protein</topology>
    </subcellularLocation>
</comment>
<comment type="function">
    <text evidence="1">Multidrug efflux pump.</text>
</comment>
<gene>
    <name evidence="14" type="ORF">NE695_02355</name>
</gene>
<feature type="transmembrane region" description="Helical" evidence="13">
    <location>
        <begin position="276"/>
        <end position="299"/>
    </location>
</feature>
<evidence type="ECO:0000256" key="9">
    <source>
        <dbReference type="ARBA" id="ARBA00022989"/>
    </source>
</evidence>
<comment type="similarity">
    <text evidence="3">Belongs to the multi antimicrobial extrusion (MATE) (TC 2.A.66.1) family.</text>
</comment>
<dbReference type="PANTHER" id="PTHR43298">
    <property type="entry name" value="MULTIDRUG RESISTANCE PROTEIN NORM-RELATED"/>
    <property type="match status" value="1"/>
</dbReference>
<keyword evidence="5" id="KW-0813">Transport</keyword>
<evidence type="ECO:0000256" key="11">
    <source>
        <dbReference type="ARBA" id="ARBA00023136"/>
    </source>
</evidence>
<evidence type="ECO:0000313" key="14">
    <source>
        <dbReference type="EMBL" id="MCQ4838753.1"/>
    </source>
</evidence>
<evidence type="ECO:0000256" key="1">
    <source>
        <dbReference type="ARBA" id="ARBA00003408"/>
    </source>
</evidence>
<organism evidence="14 15">
    <name type="scientific">Neglectibacter timonensis</name>
    <dbReference type="NCBI Taxonomy" id="1776382"/>
    <lineage>
        <taxon>Bacteria</taxon>
        <taxon>Bacillati</taxon>
        <taxon>Bacillota</taxon>
        <taxon>Clostridia</taxon>
        <taxon>Eubacteriales</taxon>
        <taxon>Oscillospiraceae</taxon>
        <taxon>Neglectibacter</taxon>
    </lineage>
</organism>
<evidence type="ECO:0000256" key="12">
    <source>
        <dbReference type="ARBA" id="ARBA00031636"/>
    </source>
</evidence>
<name>A0ABT1RVW9_9FIRM</name>
<dbReference type="NCBIfam" id="TIGR00797">
    <property type="entry name" value="matE"/>
    <property type="match status" value="1"/>
</dbReference>
<keyword evidence="9 13" id="KW-1133">Transmembrane helix</keyword>
<keyword evidence="11 13" id="KW-0472">Membrane</keyword>
<dbReference type="EMBL" id="JANFZH010000003">
    <property type="protein sequence ID" value="MCQ4838753.1"/>
    <property type="molecule type" value="Genomic_DNA"/>
</dbReference>
<proteinExistence type="inferred from homology"/>
<protein>
    <recommendedName>
        <fullName evidence="4">Probable multidrug resistance protein NorM</fullName>
    </recommendedName>
    <alternativeName>
        <fullName evidence="12">Multidrug-efflux transporter</fullName>
    </alternativeName>
</protein>
<dbReference type="Pfam" id="PF01554">
    <property type="entry name" value="MatE"/>
    <property type="match status" value="2"/>
</dbReference>
<dbReference type="InterPro" id="IPR048279">
    <property type="entry name" value="MdtK-like"/>
</dbReference>
<evidence type="ECO:0000256" key="3">
    <source>
        <dbReference type="ARBA" id="ARBA00010199"/>
    </source>
</evidence>
<dbReference type="InterPro" id="IPR050222">
    <property type="entry name" value="MATE_MdtK"/>
</dbReference>
<reference evidence="14 15" key="1">
    <citation type="submission" date="2022-06" db="EMBL/GenBank/DDBJ databases">
        <title>Isolation of gut microbiota from human fecal samples.</title>
        <authorList>
            <person name="Pamer E.G."/>
            <person name="Barat B."/>
            <person name="Waligurski E."/>
            <person name="Medina S."/>
            <person name="Paddock L."/>
            <person name="Mostad J."/>
        </authorList>
    </citation>
    <scope>NUCLEOTIDE SEQUENCE [LARGE SCALE GENOMIC DNA]</scope>
    <source>
        <strain evidence="14 15">DFI.9.73</strain>
    </source>
</reference>
<evidence type="ECO:0000313" key="15">
    <source>
        <dbReference type="Proteomes" id="UP001524473"/>
    </source>
</evidence>
<feature type="transmembrane region" description="Helical" evidence="13">
    <location>
        <begin position="161"/>
        <end position="181"/>
    </location>
</feature>
<keyword evidence="10" id="KW-0406">Ion transport</keyword>
<evidence type="ECO:0000256" key="5">
    <source>
        <dbReference type="ARBA" id="ARBA00022448"/>
    </source>
</evidence>
<evidence type="ECO:0000256" key="2">
    <source>
        <dbReference type="ARBA" id="ARBA00004651"/>
    </source>
</evidence>
<feature type="transmembrane region" description="Helical" evidence="13">
    <location>
        <begin position="187"/>
        <end position="206"/>
    </location>
</feature>
<accession>A0ABT1RVW9</accession>
<dbReference type="PANTHER" id="PTHR43298:SF2">
    <property type="entry name" value="FMN_FAD EXPORTER YEEO-RELATED"/>
    <property type="match status" value="1"/>
</dbReference>
<feature type="transmembrane region" description="Helical" evidence="13">
    <location>
        <begin position="84"/>
        <end position="106"/>
    </location>
</feature>
<feature type="transmembrane region" description="Helical" evidence="13">
    <location>
        <begin position="380"/>
        <end position="403"/>
    </location>
</feature>
<evidence type="ECO:0000256" key="10">
    <source>
        <dbReference type="ARBA" id="ARBA00023065"/>
    </source>
</evidence>
<feature type="transmembrane region" description="Helical" evidence="13">
    <location>
        <begin position="346"/>
        <end position="368"/>
    </location>
</feature>
<feature type="transmembrane region" description="Helical" evidence="13">
    <location>
        <begin position="250"/>
        <end position="270"/>
    </location>
</feature>
<keyword evidence="6" id="KW-0050">Antiport</keyword>
<sequence>MFSNRSLKKLILPLIMEQILAMTVGMADTMMISSAGEASISGVALVDMVNYLVITVLSALATGGAVIVSQYLGNREREKANHAAGQLMTVTALISGGVMLLCLLFCKPLLKLLFGSVEPAVMEAAVTYFWISAISFPFLGLYNSSAALFRSMEKTQTTMYVSLLMNVINVAGNAIGVFLFHAGVAGVALPTLISRAVAAVVMTCLSRSEKNTVFIRAGQVFSWNPGMIRRILRIAVPNSIENGLFSLGKVLVTSIVALFGTAQIAANGVANSIDMVAIVVVNAVNLAIVTVVGHCVGAGEFEQASRYMKKLMGVSYLATGILNLAVAAALPFLLNFYALSEEARRLSFLLVLLHNLLAFALHPTSFVLANGLRAAGDAKFTMYVGIGSMLVFRLGSAVLFGVVLNLGILGVWIAMGMDWLGRSVAFLLRYRSGKWKNFRAI</sequence>
<feature type="transmembrane region" description="Helical" evidence="13">
    <location>
        <begin position="311"/>
        <end position="334"/>
    </location>
</feature>
<dbReference type="Proteomes" id="UP001524473">
    <property type="component" value="Unassembled WGS sequence"/>
</dbReference>
<evidence type="ECO:0000256" key="8">
    <source>
        <dbReference type="ARBA" id="ARBA00022692"/>
    </source>
</evidence>
<feature type="transmembrane region" description="Helical" evidence="13">
    <location>
        <begin position="126"/>
        <end position="149"/>
    </location>
</feature>
<keyword evidence="7" id="KW-1003">Cell membrane</keyword>
<dbReference type="PIRSF" id="PIRSF006603">
    <property type="entry name" value="DinF"/>
    <property type="match status" value="1"/>
</dbReference>
<evidence type="ECO:0000256" key="13">
    <source>
        <dbReference type="SAM" id="Phobius"/>
    </source>
</evidence>